<dbReference type="AlphaFoldDB" id="A0A2A2G917"/>
<organism evidence="2 3">
    <name type="scientific">Fodinibius salipaludis</name>
    <dbReference type="NCBI Taxonomy" id="2032627"/>
    <lineage>
        <taxon>Bacteria</taxon>
        <taxon>Pseudomonadati</taxon>
        <taxon>Balneolota</taxon>
        <taxon>Balneolia</taxon>
        <taxon>Balneolales</taxon>
        <taxon>Balneolaceae</taxon>
        <taxon>Fodinibius</taxon>
    </lineage>
</organism>
<accession>A0A2A2G917</accession>
<evidence type="ECO:0000313" key="2">
    <source>
        <dbReference type="EMBL" id="PAU93335.1"/>
    </source>
</evidence>
<dbReference type="EMBL" id="NSKE01000009">
    <property type="protein sequence ID" value="PAU93335.1"/>
    <property type="molecule type" value="Genomic_DNA"/>
</dbReference>
<evidence type="ECO:0000259" key="1">
    <source>
        <dbReference type="Pfam" id="PF20094"/>
    </source>
</evidence>
<dbReference type="Proteomes" id="UP000218831">
    <property type="component" value="Unassembled WGS sequence"/>
</dbReference>
<dbReference type="Pfam" id="PF20094">
    <property type="entry name" value="GWxTD_dom"/>
    <property type="match status" value="1"/>
</dbReference>
<dbReference type="NCBIfam" id="TIGR04514">
    <property type="entry name" value="GWxTD_dom"/>
    <property type="match status" value="1"/>
</dbReference>
<evidence type="ECO:0000313" key="3">
    <source>
        <dbReference type="Proteomes" id="UP000218831"/>
    </source>
</evidence>
<keyword evidence="3" id="KW-1185">Reference proteome</keyword>
<dbReference type="OrthoDB" id="9814412at2"/>
<reference evidence="2 3" key="1">
    <citation type="submission" date="2017-08" db="EMBL/GenBank/DDBJ databases">
        <title>Aliifodinibius alkalisoli sp. nov., isolated from saline alkaline soil.</title>
        <authorList>
            <person name="Liu D."/>
            <person name="Zhang G."/>
        </authorList>
    </citation>
    <scope>NUCLEOTIDE SEQUENCE [LARGE SCALE GENOMIC DNA]</scope>
    <source>
        <strain evidence="2 3">WN023</strain>
    </source>
</reference>
<gene>
    <name evidence="2" type="ORF">CK503_12975</name>
</gene>
<comment type="caution">
    <text evidence="2">The sequence shown here is derived from an EMBL/GenBank/DDBJ whole genome shotgun (WGS) entry which is preliminary data.</text>
</comment>
<protein>
    <submittedName>
        <fullName evidence="2">GWxTD domain-containing protein</fullName>
    </submittedName>
</protein>
<proteinExistence type="predicted"/>
<dbReference type="InterPro" id="IPR030959">
    <property type="entry name" value="GWxTD_dom"/>
</dbReference>
<feature type="domain" description="GWxTD" evidence="1">
    <location>
        <begin position="277"/>
        <end position="442"/>
    </location>
</feature>
<sequence>MNPDIERGSSYNFIDGYPEGRFTAIGLIDDQGNPKIDIAADIVLGSLIYNKEGDKYISNVTINVQIINQTNPDNVVGSEQYEIDIEREDPNIVYSQQIHTFQREIEVAPGRYTINFTLTDQSSDKQITHSTETYLPNPENNVSNLTNIRMEGKNMSSEDPSWSPITTYDVPGRVDSLKFIFQVTNNNSSEPLTIDSQLLRFESDTTYARPMHYNNYSASSIQYKGIDYDEEEVIQSTQRKLIEPGNVLIEFTFGDQPRGNYRFEVQTNISSEESGEAYKARDFAVKSKNYPSIQTARELAQPLIYLMKEKEYEKLMAITNTDSLKQAVDRFWLKNIGNKGQGRSVIKKFYNRVEEANKQFSNFKEGWKTDPGMMYILMGPPWYVDERLDEMYWSYSYNRSDPTRNFYFFEPRNKNEFFPFNHYILRRSQSYFTLQYQQIDLWLSGLIMRRNM</sequence>
<name>A0A2A2G917_9BACT</name>